<dbReference type="EMBL" id="JBHTLK010000002">
    <property type="protein sequence ID" value="MFD1145635.1"/>
    <property type="molecule type" value="Genomic_DNA"/>
</dbReference>
<evidence type="ECO:0000313" key="1">
    <source>
        <dbReference type="EMBL" id="MFD1145635.1"/>
    </source>
</evidence>
<organism evidence="1 2">
    <name type="scientific">Saccharothrix hoggarensis</name>
    <dbReference type="NCBI Taxonomy" id="913853"/>
    <lineage>
        <taxon>Bacteria</taxon>
        <taxon>Bacillati</taxon>
        <taxon>Actinomycetota</taxon>
        <taxon>Actinomycetes</taxon>
        <taxon>Pseudonocardiales</taxon>
        <taxon>Pseudonocardiaceae</taxon>
        <taxon>Saccharothrix</taxon>
    </lineage>
</organism>
<protein>
    <submittedName>
        <fullName evidence="1">Uncharacterized protein</fullName>
    </submittedName>
</protein>
<evidence type="ECO:0000313" key="2">
    <source>
        <dbReference type="Proteomes" id="UP001597168"/>
    </source>
</evidence>
<proteinExistence type="predicted"/>
<keyword evidence="2" id="KW-1185">Reference proteome</keyword>
<comment type="caution">
    <text evidence="1">The sequence shown here is derived from an EMBL/GenBank/DDBJ whole genome shotgun (WGS) entry which is preliminary data.</text>
</comment>
<reference evidence="2" key="1">
    <citation type="journal article" date="2019" name="Int. J. Syst. Evol. Microbiol.">
        <title>The Global Catalogue of Microorganisms (GCM) 10K type strain sequencing project: providing services to taxonomists for standard genome sequencing and annotation.</title>
        <authorList>
            <consortium name="The Broad Institute Genomics Platform"/>
            <consortium name="The Broad Institute Genome Sequencing Center for Infectious Disease"/>
            <person name="Wu L."/>
            <person name="Ma J."/>
        </authorList>
    </citation>
    <scope>NUCLEOTIDE SEQUENCE [LARGE SCALE GENOMIC DNA]</scope>
    <source>
        <strain evidence="2">CCUG 60214</strain>
    </source>
</reference>
<sequence length="284" mass="31225">MTVGLVCCRIDEGISDTPCAPSRRRPPVCDNRRMVQTDLDGASCGSVVGDLPSMRIQSVLPILIDSAQYLPTSYFLRIRSVLHNETVAASGFSAREVANLVDFAIPRFQRSFSWSHEFIAAFLDQLDGSRDLSSEPLWLRPVVDRKTPPSEVCPVGPSSLDEQPSRPDLCTTGDNLILVVIAKSQADRSADESDERRFEWLGPWEVLERFLERLVELGRRSDSSRQSRAALTATAREERLVSRACDPPGHVVLELGRPPRAPGISPMEQGALSLASGEMVRAAA</sequence>
<name>A0ABW3QIB7_9PSEU</name>
<gene>
    <name evidence="1" type="ORF">ACFQ3T_00685</name>
</gene>
<dbReference type="Proteomes" id="UP001597168">
    <property type="component" value="Unassembled WGS sequence"/>
</dbReference>
<accession>A0ABW3QIB7</accession>